<accession>A0AAD6XNC6</accession>
<dbReference type="PANTHER" id="PTHR13318:SF95">
    <property type="entry name" value="F-BOX PROTEIN YLR352W"/>
    <property type="match status" value="1"/>
</dbReference>
<dbReference type="AlphaFoldDB" id="A0AAD6XNC6"/>
<keyword evidence="2" id="KW-1185">Reference proteome</keyword>
<dbReference type="Proteomes" id="UP001222325">
    <property type="component" value="Unassembled WGS sequence"/>
</dbReference>
<dbReference type="Gene3D" id="3.80.10.10">
    <property type="entry name" value="Ribonuclease Inhibitor"/>
    <property type="match status" value="1"/>
</dbReference>
<comment type="caution">
    <text evidence="1">The sequence shown here is derived from an EMBL/GenBank/DDBJ whole genome shotgun (WGS) entry which is preliminary data.</text>
</comment>
<reference evidence="1" key="1">
    <citation type="submission" date="2023-03" db="EMBL/GenBank/DDBJ databases">
        <title>Massive genome expansion in bonnet fungi (Mycena s.s.) driven by repeated elements and novel gene families across ecological guilds.</title>
        <authorList>
            <consortium name="Lawrence Berkeley National Laboratory"/>
            <person name="Harder C.B."/>
            <person name="Miyauchi S."/>
            <person name="Viragh M."/>
            <person name="Kuo A."/>
            <person name="Thoen E."/>
            <person name="Andreopoulos B."/>
            <person name="Lu D."/>
            <person name="Skrede I."/>
            <person name="Drula E."/>
            <person name="Henrissat B."/>
            <person name="Morin E."/>
            <person name="Kohler A."/>
            <person name="Barry K."/>
            <person name="LaButti K."/>
            <person name="Morin E."/>
            <person name="Salamov A."/>
            <person name="Lipzen A."/>
            <person name="Mereny Z."/>
            <person name="Hegedus B."/>
            <person name="Baldrian P."/>
            <person name="Stursova M."/>
            <person name="Weitz H."/>
            <person name="Taylor A."/>
            <person name="Grigoriev I.V."/>
            <person name="Nagy L.G."/>
            <person name="Martin F."/>
            <person name="Kauserud H."/>
        </authorList>
    </citation>
    <scope>NUCLEOTIDE SEQUENCE</scope>
    <source>
        <strain evidence="1">CBHHK173m</strain>
    </source>
</reference>
<evidence type="ECO:0008006" key="3">
    <source>
        <dbReference type="Google" id="ProtNLM"/>
    </source>
</evidence>
<dbReference type="InterPro" id="IPR032675">
    <property type="entry name" value="LRR_dom_sf"/>
</dbReference>
<proteinExistence type="predicted"/>
<dbReference type="EMBL" id="JARJCN010000021">
    <property type="protein sequence ID" value="KAJ7090874.1"/>
    <property type="molecule type" value="Genomic_DNA"/>
</dbReference>
<gene>
    <name evidence="1" type="ORF">B0H15DRAFT_248071</name>
</gene>
<evidence type="ECO:0000313" key="2">
    <source>
        <dbReference type="Proteomes" id="UP001222325"/>
    </source>
</evidence>
<dbReference type="PANTHER" id="PTHR13318">
    <property type="entry name" value="PARTNER OF PAIRED, ISOFORM B-RELATED"/>
    <property type="match status" value="1"/>
</dbReference>
<dbReference type="GO" id="GO:0031146">
    <property type="term" value="P:SCF-dependent proteasomal ubiquitin-dependent protein catabolic process"/>
    <property type="evidence" value="ECO:0007669"/>
    <property type="project" value="TreeGrafter"/>
</dbReference>
<protein>
    <recommendedName>
        <fullName evidence="3">F-box domain-containing protein</fullName>
    </recommendedName>
</protein>
<sequence length="582" mass="64842">MNELNVVQTRCCGIFNQSRHRVCSRPPLGMTSSFASKLGTNYCPPDEEVTEIKTLLVGPTLRLKRLADEITEMQKVINKLAAERAELSAYVEAHKALISPVRRLPLDVMQEIFVACLPIHRNCVMSAREAPILLGRICSAWRTLSLSTPRLWASLHIVEPSRPWELSASAAASFEEKLAQRLETAKTWLGRSGHCPLSISLEGGRIPFGGPMGVTFPHHVPGLPQSSRFVEALIPFASRWRRLNIAISPMPTILSTLTEHDVPILQHVTIHERPEPGPVPETQWSSFGIFNGPQLSAFSISARSYSPTDLPVRWGQLTVLSMADITWSFEISSATAVQVLSWCPELRVCHLGIHDPSTSGSPGLISTIECAFLQTLELECVFPAFTLREMFSRLALPDLRHFKLRGYCPEESQRMLSFSYLFDASQRLESLDISTDTFMKDSLLELFRSLPPTMLQLQISHAWSPSGVHPLNDDALAVLTPPLDDPAPTCPALRDLILVRCDALSDTALVRFVESRMASTHCSRLKRVQIQFTRQRQLDLLASLRAFTDAGLDLTLSYPPPEASNFSPWLGLNEPESQLWAP</sequence>
<name>A0AAD6XNC6_9AGAR</name>
<organism evidence="1 2">
    <name type="scientific">Mycena belliarum</name>
    <dbReference type="NCBI Taxonomy" id="1033014"/>
    <lineage>
        <taxon>Eukaryota</taxon>
        <taxon>Fungi</taxon>
        <taxon>Dikarya</taxon>
        <taxon>Basidiomycota</taxon>
        <taxon>Agaricomycotina</taxon>
        <taxon>Agaricomycetes</taxon>
        <taxon>Agaricomycetidae</taxon>
        <taxon>Agaricales</taxon>
        <taxon>Marasmiineae</taxon>
        <taxon>Mycenaceae</taxon>
        <taxon>Mycena</taxon>
    </lineage>
</organism>
<dbReference type="SUPFAM" id="SSF52047">
    <property type="entry name" value="RNI-like"/>
    <property type="match status" value="1"/>
</dbReference>
<evidence type="ECO:0000313" key="1">
    <source>
        <dbReference type="EMBL" id="KAJ7090874.1"/>
    </source>
</evidence>
<dbReference type="GO" id="GO:0019005">
    <property type="term" value="C:SCF ubiquitin ligase complex"/>
    <property type="evidence" value="ECO:0007669"/>
    <property type="project" value="TreeGrafter"/>
</dbReference>